<keyword evidence="3" id="KW-0597">Phosphoprotein</keyword>
<reference evidence="11" key="1">
    <citation type="submission" date="2018-05" db="EMBL/GenBank/DDBJ databases">
        <authorList>
            <person name="Lanie J.A."/>
            <person name="Ng W.-L."/>
            <person name="Kazmierczak K.M."/>
            <person name="Andrzejewski T.M."/>
            <person name="Davidsen T.M."/>
            <person name="Wayne K.J."/>
            <person name="Tettelin H."/>
            <person name="Glass J.I."/>
            <person name="Rusch D."/>
            <person name="Podicherti R."/>
            <person name="Tsui H.-C.T."/>
            <person name="Winkler M.E."/>
        </authorList>
    </citation>
    <scope>NUCLEOTIDE SEQUENCE</scope>
</reference>
<dbReference type="Gene3D" id="1.10.287.130">
    <property type="match status" value="1"/>
</dbReference>
<dbReference type="InterPro" id="IPR050351">
    <property type="entry name" value="BphY/WalK/GraS-like"/>
</dbReference>
<dbReference type="CDD" id="cd00082">
    <property type="entry name" value="HisKA"/>
    <property type="match status" value="1"/>
</dbReference>
<dbReference type="CDD" id="cd00130">
    <property type="entry name" value="PAS"/>
    <property type="match status" value="1"/>
</dbReference>
<evidence type="ECO:0000256" key="4">
    <source>
        <dbReference type="ARBA" id="ARBA00022679"/>
    </source>
</evidence>
<dbReference type="InterPro" id="IPR003660">
    <property type="entry name" value="HAMP_dom"/>
</dbReference>
<keyword evidence="6" id="KW-0902">Two-component regulatory system</keyword>
<dbReference type="GO" id="GO:0005886">
    <property type="term" value="C:plasma membrane"/>
    <property type="evidence" value="ECO:0007669"/>
    <property type="project" value="TreeGrafter"/>
</dbReference>
<dbReference type="PROSITE" id="PS50109">
    <property type="entry name" value="HIS_KIN"/>
    <property type="match status" value="1"/>
</dbReference>
<evidence type="ECO:0000259" key="10">
    <source>
        <dbReference type="PROSITE" id="PS50885"/>
    </source>
</evidence>
<dbReference type="SMART" id="SM00388">
    <property type="entry name" value="HisKA"/>
    <property type="match status" value="1"/>
</dbReference>
<keyword evidence="8" id="KW-0812">Transmembrane</keyword>
<keyword evidence="4" id="KW-0808">Transferase</keyword>
<sequence length="383" mass="41854">MIETIALIATVATGTLLWGAIGTIAAGVLAMIIVLFRSLGLIRQFSDLTEDVVRMTSIDRAHRLNPAGPAELARLARAVNRLVDRVGADIAKEESERFRLSSIFNSMRDGVVVVDDQGIIESVNPAAGEMLAAVIPVEPGMQLTSLTNHPDVIGVVNSAIRSGNPESTEIELFDNQRTLVALATPFPRPDTQMVRALLLLTDSTGVRRLDTTRREFVSNASHELRTPLSGIRASAETLQLGGVDDIAGRKQFLEMILEDVNRMDKLITEMLELSRLESGESPLDLQDVEPTVLTDAAVLQFSTIIEQSELTLESSIPPDLPFVRVDVEKMSHVFANLLSNAIKWTPSGGTITIKTWLEEKSIYFSVADTGQGIEPEHLPHIFE</sequence>
<keyword evidence="5" id="KW-0418">Kinase</keyword>
<dbReference type="InterPro" id="IPR036890">
    <property type="entry name" value="HATPase_C_sf"/>
</dbReference>
<dbReference type="EC" id="2.7.13.3" evidence="2"/>
<feature type="transmembrane region" description="Helical" evidence="8">
    <location>
        <begin position="16"/>
        <end position="36"/>
    </location>
</feature>
<evidence type="ECO:0000256" key="6">
    <source>
        <dbReference type="ARBA" id="ARBA00023012"/>
    </source>
</evidence>
<accession>A0A382LCW3</accession>
<dbReference type="Gene3D" id="3.30.450.20">
    <property type="entry name" value="PAS domain"/>
    <property type="match status" value="1"/>
</dbReference>
<dbReference type="InterPro" id="IPR005467">
    <property type="entry name" value="His_kinase_dom"/>
</dbReference>
<evidence type="ECO:0000256" key="7">
    <source>
        <dbReference type="ARBA" id="ARBA00023136"/>
    </source>
</evidence>
<evidence type="ECO:0000256" key="8">
    <source>
        <dbReference type="SAM" id="Phobius"/>
    </source>
</evidence>
<evidence type="ECO:0000313" key="11">
    <source>
        <dbReference type="EMBL" id="SVC32982.1"/>
    </source>
</evidence>
<dbReference type="GO" id="GO:0016036">
    <property type="term" value="P:cellular response to phosphate starvation"/>
    <property type="evidence" value="ECO:0007669"/>
    <property type="project" value="TreeGrafter"/>
</dbReference>
<dbReference type="GO" id="GO:0000155">
    <property type="term" value="F:phosphorelay sensor kinase activity"/>
    <property type="evidence" value="ECO:0007669"/>
    <property type="project" value="InterPro"/>
</dbReference>
<dbReference type="Pfam" id="PF13188">
    <property type="entry name" value="PAS_8"/>
    <property type="match status" value="1"/>
</dbReference>
<dbReference type="EMBL" id="UINC01085438">
    <property type="protein sequence ID" value="SVC32982.1"/>
    <property type="molecule type" value="Genomic_DNA"/>
</dbReference>
<feature type="non-terminal residue" evidence="11">
    <location>
        <position position="383"/>
    </location>
</feature>
<keyword evidence="7 8" id="KW-0472">Membrane</keyword>
<evidence type="ECO:0000256" key="2">
    <source>
        <dbReference type="ARBA" id="ARBA00012438"/>
    </source>
</evidence>
<dbReference type="Pfam" id="PF00512">
    <property type="entry name" value="HisKA"/>
    <property type="match status" value="1"/>
</dbReference>
<name>A0A382LCW3_9ZZZZ</name>
<dbReference type="SUPFAM" id="SSF55785">
    <property type="entry name" value="PYP-like sensor domain (PAS domain)"/>
    <property type="match status" value="1"/>
</dbReference>
<evidence type="ECO:0000256" key="1">
    <source>
        <dbReference type="ARBA" id="ARBA00000085"/>
    </source>
</evidence>
<feature type="domain" description="Histidine kinase" evidence="9">
    <location>
        <begin position="219"/>
        <end position="383"/>
    </location>
</feature>
<evidence type="ECO:0000256" key="3">
    <source>
        <dbReference type="ARBA" id="ARBA00022553"/>
    </source>
</evidence>
<dbReference type="InterPro" id="IPR000014">
    <property type="entry name" value="PAS"/>
</dbReference>
<dbReference type="PANTHER" id="PTHR45453">
    <property type="entry name" value="PHOSPHATE REGULON SENSOR PROTEIN PHOR"/>
    <property type="match status" value="1"/>
</dbReference>
<dbReference type="SUPFAM" id="SSF55874">
    <property type="entry name" value="ATPase domain of HSP90 chaperone/DNA topoisomerase II/histidine kinase"/>
    <property type="match status" value="1"/>
</dbReference>
<keyword evidence="8" id="KW-1133">Transmembrane helix</keyword>
<feature type="domain" description="HAMP" evidence="10">
    <location>
        <begin position="39"/>
        <end position="91"/>
    </location>
</feature>
<dbReference type="InterPro" id="IPR035965">
    <property type="entry name" value="PAS-like_dom_sf"/>
</dbReference>
<dbReference type="Gene3D" id="3.30.565.10">
    <property type="entry name" value="Histidine kinase-like ATPase, C-terminal domain"/>
    <property type="match status" value="1"/>
</dbReference>
<proteinExistence type="predicted"/>
<dbReference type="FunFam" id="1.10.287.130:FF:000001">
    <property type="entry name" value="Two-component sensor histidine kinase"/>
    <property type="match status" value="1"/>
</dbReference>
<dbReference type="Pfam" id="PF02518">
    <property type="entry name" value="HATPase_c"/>
    <property type="match status" value="1"/>
</dbReference>
<dbReference type="PANTHER" id="PTHR45453:SF1">
    <property type="entry name" value="PHOSPHATE REGULON SENSOR PROTEIN PHOR"/>
    <property type="match status" value="1"/>
</dbReference>
<dbReference type="SMART" id="SM00091">
    <property type="entry name" value="PAS"/>
    <property type="match status" value="1"/>
</dbReference>
<dbReference type="InterPro" id="IPR003594">
    <property type="entry name" value="HATPase_dom"/>
</dbReference>
<dbReference type="InterPro" id="IPR003661">
    <property type="entry name" value="HisK_dim/P_dom"/>
</dbReference>
<dbReference type="PROSITE" id="PS50885">
    <property type="entry name" value="HAMP"/>
    <property type="match status" value="1"/>
</dbReference>
<comment type="catalytic activity">
    <reaction evidence="1">
        <text>ATP + protein L-histidine = ADP + protein N-phospho-L-histidine.</text>
        <dbReference type="EC" id="2.7.13.3"/>
    </reaction>
</comment>
<evidence type="ECO:0000259" key="9">
    <source>
        <dbReference type="PROSITE" id="PS50109"/>
    </source>
</evidence>
<dbReference type="GO" id="GO:0004721">
    <property type="term" value="F:phosphoprotein phosphatase activity"/>
    <property type="evidence" value="ECO:0007669"/>
    <property type="project" value="TreeGrafter"/>
</dbReference>
<organism evidence="11">
    <name type="scientific">marine metagenome</name>
    <dbReference type="NCBI Taxonomy" id="408172"/>
    <lineage>
        <taxon>unclassified sequences</taxon>
        <taxon>metagenomes</taxon>
        <taxon>ecological metagenomes</taxon>
    </lineage>
</organism>
<evidence type="ECO:0000256" key="5">
    <source>
        <dbReference type="ARBA" id="ARBA00022777"/>
    </source>
</evidence>
<dbReference type="AlphaFoldDB" id="A0A382LCW3"/>
<protein>
    <recommendedName>
        <fullName evidence="2">histidine kinase</fullName>
        <ecNumber evidence="2">2.7.13.3</ecNumber>
    </recommendedName>
</protein>
<gene>
    <name evidence="11" type="ORF">METZ01_LOCUS285836</name>
</gene>